<keyword evidence="4" id="KW-0720">Serine protease</keyword>
<evidence type="ECO:0000259" key="8">
    <source>
        <dbReference type="Pfam" id="PF00082"/>
    </source>
</evidence>
<feature type="domain" description="Peptidase S8/S53" evidence="8">
    <location>
        <begin position="53"/>
        <end position="307"/>
    </location>
</feature>
<evidence type="ECO:0000313" key="10">
    <source>
        <dbReference type="Proteomes" id="UP000578819"/>
    </source>
</evidence>
<dbReference type="RefSeq" id="WP_184536807.1">
    <property type="nucleotide sequence ID" value="NZ_JACHJW010000001.1"/>
</dbReference>
<keyword evidence="6" id="KW-0472">Membrane</keyword>
<comment type="caution">
    <text evidence="9">The sequence shown here is derived from an EMBL/GenBank/DDBJ whole genome shotgun (WGS) entry which is preliminary data.</text>
</comment>
<evidence type="ECO:0000256" key="6">
    <source>
        <dbReference type="SAM" id="Phobius"/>
    </source>
</evidence>
<feature type="transmembrane region" description="Helical" evidence="6">
    <location>
        <begin position="343"/>
        <end position="368"/>
    </location>
</feature>
<keyword evidence="2 9" id="KW-0645">Protease</keyword>
<keyword evidence="7" id="KW-0732">Signal</keyword>
<keyword evidence="3" id="KW-0378">Hydrolase</keyword>
<evidence type="ECO:0000313" key="9">
    <source>
        <dbReference type="EMBL" id="MBB4961164.1"/>
    </source>
</evidence>
<dbReference type="Pfam" id="PF00082">
    <property type="entry name" value="Peptidase_S8"/>
    <property type="match status" value="1"/>
</dbReference>
<evidence type="ECO:0000256" key="3">
    <source>
        <dbReference type="ARBA" id="ARBA00022801"/>
    </source>
</evidence>
<organism evidence="9 10">
    <name type="scientific">Micromonospora polyrhachis</name>
    <dbReference type="NCBI Taxonomy" id="1282883"/>
    <lineage>
        <taxon>Bacteria</taxon>
        <taxon>Bacillati</taxon>
        <taxon>Actinomycetota</taxon>
        <taxon>Actinomycetes</taxon>
        <taxon>Micromonosporales</taxon>
        <taxon>Micromonosporaceae</taxon>
        <taxon>Micromonospora</taxon>
    </lineage>
</organism>
<evidence type="ECO:0000256" key="2">
    <source>
        <dbReference type="ARBA" id="ARBA00022670"/>
    </source>
</evidence>
<dbReference type="InterPro" id="IPR036852">
    <property type="entry name" value="Peptidase_S8/S53_dom_sf"/>
</dbReference>
<dbReference type="PANTHER" id="PTHR43806">
    <property type="entry name" value="PEPTIDASE S8"/>
    <property type="match status" value="1"/>
</dbReference>
<dbReference type="InterPro" id="IPR000209">
    <property type="entry name" value="Peptidase_S8/S53_dom"/>
</dbReference>
<dbReference type="PANTHER" id="PTHR43806:SF11">
    <property type="entry name" value="CEREVISIN-RELATED"/>
    <property type="match status" value="1"/>
</dbReference>
<keyword evidence="6" id="KW-0812">Transmembrane</keyword>
<dbReference type="EMBL" id="JACHJW010000001">
    <property type="protein sequence ID" value="MBB4961164.1"/>
    <property type="molecule type" value="Genomic_DNA"/>
</dbReference>
<keyword evidence="10" id="KW-1185">Reference proteome</keyword>
<name>A0A7W7SUG0_9ACTN</name>
<dbReference type="GO" id="GO:0004252">
    <property type="term" value="F:serine-type endopeptidase activity"/>
    <property type="evidence" value="ECO:0007669"/>
    <property type="project" value="InterPro"/>
</dbReference>
<dbReference type="InterPro" id="IPR050131">
    <property type="entry name" value="Peptidase_S8_subtilisin-like"/>
</dbReference>
<evidence type="ECO:0000256" key="1">
    <source>
        <dbReference type="ARBA" id="ARBA00011073"/>
    </source>
</evidence>
<dbReference type="Proteomes" id="UP000578819">
    <property type="component" value="Unassembled WGS sequence"/>
</dbReference>
<evidence type="ECO:0000256" key="7">
    <source>
        <dbReference type="SAM" id="SignalP"/>
    </source>
</evidence>
<comment type="similarity">
    <text evidence="1 5">Belongs to the peptidase S8 family.</text>
</comment>
<dbReference type="AlphaFoldDB" id="A0A7W7SUG0"/>
<sequence length="380" mass="39300">MSRCAFARHAAAALVLGLLVVAGAAPAAAQTPRDEQWYLDQIGIDRAHAATTGEGVLIGMLSQGVNVDHPELGGRVRQRQTFRQGNVVEPLTGRIHATVNNSETALAGLIVAGGGSGLLGVAPGAEIQPFAHFGNGDRMSLAVRWLVDQGARVINIAGFGAIPARQRDTWDGIRYALAKDVVVIVDAMTVDGTPAVISQGLLVVGGVDRDGKRPEVEERYADRSRINLCAPGIADEFIGLMAAPVAGKTYFPVLANPGNRAAAIVTGAAALVRAKYPDLNAASVINRLLATAKDAGAPGPDPTYGYGLLDVGAAVTADIAPVAKNPLGDPGPRRDQDDSSAGLAILGVIMLVGLVGIGVIVTVLVAVVRTQRRRRAGPLR</sequence>
<keyword evidence="6" id="KW-1133">Transmembrane helix</keyword>
<comment type="caution">
    <text evidence="5">Lacks conserved residue(s) required for the propagation of feature annotation.</text>
</comment>
<gene>
    <name evidence="9" type="ORF">FHR38_004897</name>
</gene>
<dbReference type="Gene3D" id="3.40.50.200">
    <property type="entry name" value="Peptidase S8/S53 domain"/>
    <property type="match status" value="1"/>
</dbReference>
<reference evidence="9 10" key="1">
    <citation type="submission" date="2020-08" db="EMBL/GenBank/DDBJ databases">
        <title>Sequencing the genomes of 1000 actinobacteria strains.</title>
        <authorList>
            <person name="Klenk H.-P."/>
        </authorList>
    </citation>
    <scope>NUCLEOTIDE SEQUENCE [LARGE SCALE GENOMIC DNA]</scope>
    <source>
        <strain evidence="9 10">DSM 45886</strain>
    </source>
</reference>
<accession>A0A7W7SUG0</accession>
<proteinExistence type="inferred from homology"/>
<dbReference type="PROSITE" id="PS51892">
    <property type="entry name" value="SUBTILASE"/>
    <property type="match status" value="1"/>
</dbReference>
<evidence type="ECO:0000256" key="4">
    <source>
        <dbReference type="ARBA" id="ARBA00022825"/>
    </source>
</evidence>
<protein>
    <submittedName>
        <fullName evidence="9">Subtilisin family serine protease</fullName>
    </submittedName>
</protein>
<feature type="signal peptide" evidence="7">
    <location>
        <begin position="1"/>
        <end position="27"/>
    </location>
</feature>
<evidence type="ECO:0000256" key="5">
    <source>
        <dbReference type="PROSITE-ProRule" id="PRU01240"/>
    </source>
</evidence>
<dbReference type="SUPFAM" id="SSF52743">
    <property type="entry name" value="Subtilisin-like"/>
    <property type="match status" value="1"/>
</dbReference>
<feature type="chain" id="PRO_5030535225" evidence="7">
    <location>
        <begin position="28"/>
        <end position="380"/>
    </location>
</feature>
<dbReference type="GO" id="GO:0006508">
    <property type="term" value="P:proteolysis"/>
    <property type="evidence" value="ECO:0007669"/>
    <property type="project" value="UniProtKB-KW"/>
</dbReference>